<protein>
    <recommendedName>
        <fullName evidence="3">Adenosylcobinamide amidohydrolase</fullName>
    </recommendedName>
</protein>
<name>A0A0S3QRS8_THET7</name>
<dbReference type="Proteomes" id="UP000063234">
    <property type="component" value="Chromosome"/>
</dbReference>
<dbReference type="EMBL" id="AP013035">
    <property type="protein sequence ID" value="BAT71050.1"/>
    <property type="molecule type" value="Genomic_DNA"/>
</dbReference>
<evidence type="ECO:0000313" key="2">
    <source>
        <dbReference type="Proteomes" id="UP000063234"/>
    </source>
</evidence>
<evidence type="ECO:0008006" key="3">
    <source>
        <dbReference type="Google" id="ProtNLM"/>
    </source>
</evidence>
<sequence length="397" mass="43965">MKKLCVTFAIILLLLVVDADGRPLIFAYGGDCFCEQIERIISQSNTKWKVFCYRGNPYASGSTLSLMAKLQPDVVMFPKSLYQLFVESGFTGSVTYYRQVTPFAYLGVWAGSENPEAKSVVNRLAAFLYKVGCAKETLVVPNGWWIDRLGNVQFKEKETRIRAPIKGVQAGIYRYKVKGIPRKVFLVKLPKPAKVVSTLEGFGKVSYVGNVYLFPSLWRTSFAVKQLKETVCRELRLPERKSFLLYTGVDMDNIAFSTQSYEDLVVWVAATAGVLGNAMRAGVDKGLWLETEKGWRKVGTINIMIFVNKRLTESAMLQAIIRATEAKAAVLQELKVKSSYTPGEIATGTGTDNVVVVSGYGGRLTSAGGHTVLGYLISRGVREAIFKALYNQNGLSM</sequence>
<dbReference type="RefSeq" id="WP_068548899.1">
    <property type="nucleotide sequence ID" value="NZ_AP013035.1"/>
</dbReference>
<dbReference type="KEGG" id="ttk:TST_0241"/>
<dbReference type="PANTHER" id="PTHR35336">
    <property type="entry name" value="ADENOSYLCOBINAMIDE AMIDOHYDROLASE"/>
    <property type="match status" value="1"/>
</dbReference>
<dbReference type="OrthoDB" id="165289at2"/>
<gene>
    <name evidence="1" type="ORF">TST_0241</name>
</gene>
<reference evidence="2" key="1">
    <citation type="journal article" date="2018" name="Science">
        <title>A primordial and reversible TCA cycle in a facultatively chemolithoautotrophic thermophile.</title>
        <authorList>
            <person name="Nunoura T."/>
            <person name="Chikaraishi Y."/>
            <person name="Izaki R."/>
            <person name="Suwa T."/>
            <person name="Sato T."/>
            <person name="Harada T."/>
            <person name="Mori K."/>
            <person name="Kato Y."/>
            <person name="Miyazaki M."/>
            <person name="Shimamura S."/>
            <person name="Yanagawa K."/>
            <person name="Shuto A."/>
            <person name="Ohkouchi N."/>
            <person name="Fujita N."/>
            <person name="Takaki Y."/>
            <person name="Atomi H."/>
            <person name="Takai K."/>
        </authorList>
    </citation>
    <scope>NUCLEOTIDE SEQUENCE [LARGE SCALE GENOMIC DNA]</scope>
    <source>
        <strain evidence="2">DSM 17441 / JCM 13301 / NBRC 103674 / ABI70S6</strain>
    </source>
</reference>
<organism evidence="1 2">
    <name type="scientific">Thermosulfidibacter takaii (strain DSM 17441 / JCM 13301 / NBRC 103674 / ABI70S6)</name>
    <dbReference type="NCBI Taxonomy" id="1298851"/>
    <lineage>
        <taxon>Bacteria</taxon>
        <taxon>Pseudomonadati</taxon>
        <taxon>Thermosulfidibacterota</taxon>
        <taxon>Thermosulfidibacteria</taxon>
        <taxon>Thermosulfidibacterales</taxon>
        <taxon>Thermosulfidibacteraceae</taxon>
    </lineage>
</organism>
<dbReference type="STRING" id="1298851.TST_0241"/>
<accession>A0A0S3QRS8</accession>
<dbReference type="PANTHER" id="PTHR35336:SF5">
    <property type="entry name" value="ADENOSYLCOBINAMIDE AMIDOHYDROLASE"/>
    <property type="match status" value="1"/>
</dbReference>
<proteinExistence type="predicted"/>
<keyword evidence="2" id="KW-1185">Reference proteome</keyword>
<dbReference type="Pfam" id="PF01955">
    <property type="entry name" value="CbiZ"/>
    <property type="match status" value="1"/>
</dbReference>
<dbReference type="AlphaFoldDB" id="A0A0S3QRS8"/>
<dbReference type="InterPro" id="IPR002808">
    <property type="entry name" value="AdoCbi_amidolase"/>
</dbReference>
<dbReference type="InterPro" id="IPR052209">
    <property type="entry name" value="CbiZ"/>
</dbReference>
<evidence type="ECO:0000313" key="1">
    <source>
        <dbReference type="EMBL" id="BAT71050.1"/>
    </source>
</evidence>